<feature type="transmembrane region" description="Helical" evidence="2">
    <location>
        <begin position="137"/>
        <end position="158"/>
    </location>
</feature>
<keyword evidence="4" id="KW-1185">Reference proteome</keyword>
<dbReference type="Proteomes" id="UP000199161">
    <property type="component" value="Unassembled WGS sequence"/>
</dbReference>
<proteinExistence type="predicted"/>
<sequence length="159" mass="16182">MTASDSSAADEPTDESERGTDGNRNGNGNVEPATDDSTREENVGTRPSDRRHQNVLERVRTDSTVHAVALLAAVAVGLALSWLHWLGLIAAGALVGLVSPTTKRAVLGGLGFGVLVLAVFAATLGDSAAVAAGTTPIVYVAVGAALGLPVFGSLVRLVR</sequence>
<feature type="transmembrane region" description="Helical" evidence="2">
    <location>
        <begin position="65"/>
        <end position="98"/>
    </location>
</feature>
<dbReference type="EMBL" id="FOKW01000004">
    <property type="protein sequence ID" value="SFC06436.1"/>
    <property type="molecule type" value="Genomic_DNA"/>
</dbReference>
<dbReference type="AlphaFoldDB" id="A0A1I1G572"/>
<reference evidence="4" key="1">
    <citation type="submission" date="2016-10" db="EMBL/GenBank/DDBJ databases">
        <authorList>
            <person name="Varghese N."/>
            <person name="Submissions S."/>
        </authorList>
    </citation>
    <scope>NUCLEOTIDE SEQUENCE [LARGE SCALE GENOMIC DNA]</scope>
    <source>
        <strain evidence="4">DSM 13078</strain>
    </source>
</reference>
<keyword evidence="2" id="KW-0812">Transmembrane</keyword>
<gene>
    <name evidence="3" type="ORF">SAMN05444422_10490</name>
</gene>
<protein>
    <submittedName>
        <fullName evidence="3">Uncharacterized protein</fullName>
    </submittedName>
</protein>
<dbReference type="RefSeq" id="WP_089787402.1">
    <property type="nucleotide sequence ID" value="NZ_FOKW01000004.1"/>
</dbReference>
<evidence type="ECO:0000313" key="3">
    <source>
        <dbReference type="EMBL" id="SFC06436.1"/>
    </source>
</evidence>
<feature type="transmembrane region" description="Helical" evidence="2">
    <location>
        <begin position="105"/>
        <end position="125"/>
    </location>
</feature>
<keyword evidence="2" id="KW-0472">Membrane</keyword>
<evidence type="ECO:0000313" key="4">
    <source>
        <dbReference type="Proteomes" id="UP000199161"/>
    </source>
</evidence>
<feature type="compositionally biased region" description="Basic and acidic residues" evidence="1">
    <location>
        <begin position="36"/>
        <end position="54"/>
    </location>
</feature>
<accession>A0A1I1G572</accession>
<evidence type="ECO:0000256" key="1">
    <source>
        <dbReference type="SAM" id="MobiDB-lite"/>
    </source>
</evidence>
<organism evidence="3 4">
    <name type="scientific">Natronobacterium haloterrestre</name>
    <name type="common">Halobiforma haloterrestris</name>
    <dbReference type="NCBI Taxonomy" id="148448"/>
    <lineage>
        <taxon>Archaea</taxon>
        <taxon>Methanobacteriati</taxon>
        <taxon>Methanobacteriota</taxon>
        <taxon>Stenosarchaea group</taxon>
        <taxon>Halobacteria</taxon>
        <taxon>Halobacteriales</taxon>
        <taxon>Natrialbaceae</taxon>
        <taxon>Natronobacterium</taxon>
    </lineage>
</organism>
<keyword evidence="2" id="KW-1133">Transmembrane helix</keyword>
<feature type="region of interest" description="Disordered" evidence="1">
    <location>
        <begin position="1"/>
        <end position="54"/>
    </location>
</feature>
<name>A0A1I1G572_NATHA</name>
<evidence type="ECO:0000256" key="2">
    <source>
        <dbReference type="SAM" id="Phobius"/>
    </source>
</evidence>
<dbReference type="OrthoDB" id="206232at2157"/>